<name>X1AVJ8_9ZZZZ</name>
<dbReference type="EMBL" id="BART01010251">
    <property type="protein sequence ID" value="GAG87034.1"/>
    <property type="molecule type" value="Genomic_DNA"/>
</dbReference>
<proteinExistence type="predicted"/>
<accession>X1AVJ8</accession>
<evidence type="ECO:0000313" key="1">
    <source>
        <dbReference type="EMBL" id="GAG87034.1"/>
    </source>
</evidence>
<dbReference type="AlphaFoldDB" id="X1AVJ8"/>
<comment type="caution">
    <text evidence="1">The sequence shown here is derived from an EMBL/GenBank/DDBJ whole genome shotgun (WGS) entry which is preliminary data.</text>
</comment>
<protein>
    <submittedName>
        <fullName evidence="1">Uncharacterized protein</fullName>
    </submittedName>
</protein>
<feature type="non-terminal residue" evidence="1">
    <location>
        <position position="1"/>
    </location>
</feature>
<reference evidence="1" key="1">
    <citation type="journal article" date="2014" name="Front. Microbiol.">
        <title>High frequency of phylogenetically diverse reductive dehalogenase-homologous genes in deep subseafloor sedimentary metagenomes.</title>
        <authorList>
            <person name="Kawai M."/>
            <person name="Futagami T."/>
            <person name="Toyoda A."/>
            <person name="Takaki Y."/>
            <person name="Nishi S."/>
            <person name="Hori S."/>
            <person name="Arai W."/>
            <person name="Tsubouchi T."/>
            <person name="Morono Y."/>
            <person name="Uchiyama I."/>
            <person name="Ito T."/>
            <person name="Fujiyama A."/>
            <person name="Inagaki F."/>
            <person name="Takami H."/>
        </authorList>
    </citation>
    <scope>NUCLEOTIDE SEQUENCE</scope>
    <source>
        <strain evidence="1">Expedition CK06-06</strain>
    </source>
</reference>
<sequence>PQIYPLAPTVGNAIVKYLKEVRPQFCAPRLNILKGNGGSIDQ</sequence>
<gene>
    <name evidence="1" type="ORF">S01H4_22382</name>
</gene>
<organism evidence="1">
    <name type="scientific">marine sediment metagenome</name>
    <dbReference type="NCBI Taxonomy" id="412755"/>
    <lineage>
        <taxon>unclassified sequences</taxon>
        <taxon>metagenomes</taxon>
        <taxon>ecological metagenomes</taxon>
    </lineage>
</organism>